<evidence type="ECO:0000256" key="1">
    <source>
        <dbReference type="ARBA" id="ARBA00004141"/>
    </source>
</evidence>
<evidence type="ECO:0000256" key="4">
    <source>
        <dbReference type="ARBA" id="ARBA00023136"/>
    </source>
</evidence>
<dbReference type="GO" id="GO:0016020">
    <property type="term" value="C:membrane"/>
    <property type="evidence" value="ECO:0007669"/>
    <property type="project" value="UniProtKB-SubCell"/>
</dbReference>
<feature type="transmembrane region" description="Helical" evidence="5">
    <location>
        <begin position="244"/>
        <end position="265"/>
    </location>
</feature>
<feature type="transmembrane region" description="Helical" evidence="5">
    <location>
        <begin position="271"/>
        <end position="293"/>
    </location>
</feature>
<dbReference type="Gene3D" id="1.20.1530.20">
    <property type="match status" value="1"/>
</dbReference>
<evidence type="ECO:0000256" key="5">
    <source>
        <dbReference type="SAM" id="Phobius"/>
    </source>
</evidence>
<dbReference type="EMBL" id="JACHWY010000002">
    <property type="protein sequence ID" value="MBB3047591.1"/>
    <property type="molecule type" value="Genomic_DNA"/>
</dbReference>
<evidence type="ECO:0000313" key="7">
    <source>
        <dbReference type="Proteomes" id="UP000537130"/>
    </source>
</evidence>
<feature type="transmembrane region" description="Helical" evidence="5">
    <location>
        <begin position="77"/>
        <end position="99"/>
    </location>
</feature>
<evidence type="ECO:0000256" key="2">
    <source>
        <dbReference type="ARBA" id="ARBA00022692"/>
    </source>
</evidence>
<proteinExistence type="predicted"/>
<dbReference type="InterPro" id="IPR002657">
    <property type="entry name" value="BilAc:Na_symport/Acr3"/>
</dbReference>
<evidence type="ECO:0000313" key="6">
    <source>
        <dbReference type="EMBL" id="MBB3047591.1"/>
    </source>
</evidence>
<feature type="transmembrane region" description="Helical" evidence="5">
    <location>
        <begin position="144"/>
        <end position="164"/>
    </location>
</feature>
<keyword evidence="7" id="KW-1185">Reference proteome</keyword>
<dbReference type="AlphaFoldDB" id="A0A7W4W501"/>
<feature type="transmembrane region" description="Helical" evidence="5">
    <location>
        <begin position="111"/>
        <end position="132"/>
    </location>
</feature>
<dbReference type="Pfam" id="PF01758">
    <property type="entry name" value="SBF"/>
    <property type="match status" value="1"/>
</dbReference>
<comment type="caution">
    <text evidence="6">The sequence shown here is derived from an EMBL/GenBank/DDBJ whole genome shotgun (WGS) entry which is preliminary data.</text>
</comment>
<evidence type="ECO:0000256" key="3">
    <source>
        <dbReference type="ARBA" id="ARBA00022989"/>
    </source>
</evidence>
<dbReference type="RefSeq" id="WP_183410363.1">
    <property type="nucleotide sequence ID" value="NZ_JACHWY010000002.1"/>
</dbReference>
<feature type="transmembrane region" description="Helical" evidence="5">
    <location>
        <begin position="48"/>
        <end position="71"/>
    </location>
</feature>
<dbReference type="Proteomes" id="UP000537130">
    <property type="component" value="Unassembled WGS sequence"/>
</dbReference>
<feature type="transmembrane region" description="Helical" evidence="5">
    <location>
        <begin position="16"/>
        <end position="36"/>
    </location>
</feature>
<keyword evidence="2 5" id="KW-0812">Transmembrane</keyword>
<keyword evidence="4 5" id="KW-0472">Membrane</keyword>
<dbReference type="InterPro" id="IPR004710">
    <property type="entry name" value="Bilac:Na_transpt"/>
</dbReference>
<feature type="transmembrane region" description="Helical" evidence="5">
    <location>
        <begin position="209"/>
        <end position="232"/>
    </location>
</feature>
<sequence length="306" mass="32734">MSEFSQVEVAFSQGNLLVLNAILAGMIFGVSLKLTTDDFVRVIRQPRAPAAGLLAQFILLPAITCLGTALAGVEPQLALGMILVASCPGGSFSNVMTWLGKASVPVSVSMTAVSSLAAIVMTPFNFTLYGYLNPMTRPLLREISLDPASLLLLVGLVLVAPLLLGMAIGKRHPVLAERADKPMRIVTLLVFLLFVVIAFAQNLDNIKEYAARILLLVVVHNFTALALGNLAGRLLKLATDERRAVTLEVGIQNTALGLSIIFTFFPEAGGMMLIAGLWSFWHLIAGLTLALIWSRQSSNTGEGQHV</sequence>
<dbReference type="PANTHER" id="PTHR10361">
    <property type="entry name" value="SODIUM-BILE ACID COTRANSPORTER"/>
    <property type="match status" value="1"/>
</dbReference>
<dbReference type="InterPro" id="IPR038770">
    <property type="entry name" value="Na+/solute_symporter_sf"/>
</dbReference>
<protein>
    <submittedName>
        <fullName evidence="6">BASS family bile acid:Na+ symporter</fullName>
    </submittedName>
</protein>
<keyword evidence="3 5" id="KW-1133">Transmembrane helix</keyword>
<reference evidence="6 7" key="1">
    <citation type="submission" date="2020-08" db="EMBL/GenBank/DDBJ databases">
        <title>Genomic Encyclopedia of Type Strains, Phase III (KMG-III): the genomes of soil and plant-associated and newly described type strains.</title>
        <authorList>
            <person name="Whitman W."/>
        </authorList>
    </citation>
    <scope>NUCLEOTIDE SEQUENCE [LARGE SCALE GENOMIC DNA]</scope>
    <source>
        <strain evidence="6 7">CECT 8654</strain>
    </source>
</reference>
<dbReference type="PANTHER" id="PTHR10361:SF28">
    <property type="entry name" value="P3 PROTEIN-RELATED"/>
    <property type="match status" value="1"/>
</dbReference>
<comment type="subcellular location">
    <subcellularLocation>
        <location evidence="1">Membrane</location>
        <topology evidence="1">Multi-pass membrane protein</topology>
    </subcellularLocation>
</comment>
<name>A0A7W4W501_9GAMM</name>
<feature type="transmembrane region" description="Helical" evidence="5">
    <location>
        <begin position="185"/>
        <end position="203"/>
    </location>
</feature>
<organism evidence="6 7">
    <name type="scientific">Litorivivens lipolytica</name>
    <dbReference type="NCBI Taxonomy" id="1524264"/>
    <lineage>
        <taxon>Bacteria</taxon>
        <taxon>Pseudomonadati</taxon>
        <taxon>Pseudomonadota</taxon>
        <taxon>Gammaproteobacteria</taxon>
        <taxon>Litorivivens</taxon>
    </lineage>
</organism>
<accession>A0A7W4W501</accession>
<gene>
    <name evidence="6" type="ORF">FHR99_001857</name>
</gene>